<dbReference type="InterPro" id="IPR036086">
    <property type="entry name" value="ParB/Sulfiredoxin_sf"/>
</dbReference>
<name>A0A381FR68_9FLAO</name>
<protein>
    <submittedName>
        <fullName evidence="1">Uncharacterized protein</fullName>
    </submittedName>
</protein>
<gene>
    <name evidence="1" type="ORF">NCTC13532_04488</name>
</gene>
<evidence type="ECO:0000313" key="1">
    <source>
        <dbReference type="EMBL" id="SUX48877.1"/>
    </source>
</evidence>
<sequence>MSILLLDIIIKFLTKYPRNNFYSIKKNFNLDQKRSRLFFYLAIMNDIIRWNPILDFNRIYNNLDLSKKQKELKYQEILDTPSTWIDNSYISISNSKTGLLRINTNDKNNPAFVFYKKITEVIKNSNHTYNILFDTATLHIPNLLNIGYGNNVVIGLHMEFGLLEFLIHSIFQDTQIHRKYLHISTFDDYIDVIDYSRYAFEWLVIDLQEDCFFNLLRFQQPFKTWHEAIHLQRLNCEKHNVPFHFKSWGKVENNPNPNDPTLNPVHRYYTKTGCMLDGKIYYYDPITKTTAPTLTLFDNEYYIMDEHCGLNTIWELKSYLPFMKPELFELLKEDIHLNGLNDPILYILTKDSTKVVIEGHTRLRACIELDIKDFPIKEVKEDFDSIEDIQLWMLKHQFQRRNMSSVERLELAYQSKEIIEKRAKLNLSKAGKGDSVTETFDTNLEIAQLAGVGKTTVVNYGNVMAKASPNLIEQMRKGKLSISGAYNKIKDKTPKSEKTNPEIVYLKSFDEGKVLMGKNCTSSNQLRHFSLNP</sequence>
<dbReference type="Gene3D" id="3.90.1530.10">
    <property type="entry name" value="Conserved hypothetical protein from pyrococcus furiosus pfu- 392566-001, ParB domain"/>
    <property type="match status" value="1"/>
</dbReference>
<evidence type="ECO:0000313" key="2">
    <source>
        <dbReference type="Proteomes" id="UP000254282"/>
    </source>
</evidence>
<dbReference type="Proteomes" id="UP000254282">
    <property type="component" value="Unassembled WGS sequence"/>
</dbReference>
<reference evidence="1 2" key="1">
    <citation type="submission" date="2018-06" db="EMBL/GenBank/DDBJ databases">
        <authorList>
            <consortium name="Pathogen Informatics"/>
            <person name="Doyle S."/>
        </authorList>
    </citation>
    <scope>NUCLEOTIDE SEQUENCE [LARGE SCALE GENOMIC DNA]</scope>
    <source>
        <strain evidence="1 2">NCTC13532</strain>
    </source>
</reference>
<accession>A0A381FR68</accession>
<dbReference type="EMBL" id="UFVR01000004">
    <property type="protein sequence ID" value="SUX48877.1"/>
    <property type="molecule type" value="Genomic_DNA"/>
</dbReference>
<dbReference type="AlphaFoldDB" id="A0A381FR68"/>
<proteinExistence type="predicted"/>
<organism evidence="1 2">
    <name type="scientific">Chryseobacterium indoltheticum</name>
    <dbReference type="NCBI Taxonomy" id="254"/>
    <lineage>
        <taxon>Bacteria</taxon>
        <taxon>Pseudomonadati</taxon>
        <taxon>Bacteroidota</taxon>
        <taxon>Flavobacteriia</taxon>
        <taxon>Flavobacteriales</taxon>
        <taxon>Weeksellaceae</taxon>
        <taxon>Chryseobacterium group</taxon>
        <taxon>Chryseobacterium</taxon>
    </lineage>
</organism>
<dbReference type="SUPFAM" id="SSF110849">
    <property type="entry name" value="ParB/Sulfiredoxin"/>
    <property type="match status" value="1"/>
</dbReference>